<protein>
    <submittedName>
        <fullName evidence="1">Uncharacterized protein</fullName>
    </submittedName>
</protein>
<evidence type="ECO:0000313" key="1">
    <source>
        <dbReference type="EMBL" id="OMH78483.1"/>
    </source>
</evidence>
<gene>
    <name evidence="1" type="ORF">AX774_g8139</name>
</gene>
<proteinExistence type="predicted"/>
<dbReference type="AlphaFoldDB" id="A0A1R1PC04"/>
<evidence type="ECO:0000313" key="2">
    <source>
        <dbReference type="Proteomes" id="UP000188320"/>
    </source>
</evidence>
<dbReference type="Proteomes" id="UP000188320">
    <property type="component" value="Unassembled WGS sequence"/>
</dbReference>
<comment type="caution">
    <text evidence="1">The sequence shown here is derived from an EMBL/GenBank/DDBJ whole genome shotgun (WGS) entry which is preliminary data.</text>
</comment>
<dbReference type="EMBL" id="LSSK01001918">
    <property type="protein sequence ID" value="OMH78483.1"/>
    <property type="molecule type" value="Genomic_DNA"/>
</dbReference>
<organism evidence="1 2">
    <name type="scientific">Zancudomyces culisetae</name>
    <name type="common">Gut fungus</name>
    <name type="synonym">Smittium culisetae</name>
    <dbReference type="NCBI Taxonomy" id="1213189"/>
    <lineage>
        <taxon>Eukaryota</taxon>
        <taxon>Fungi</taxon>
        <taxon>Fungi incertae sedis</taxon>
        <taxon>Zoopagomycota</taxon>
        <taxon>Kickxellomycotina</taxon>
        <taxon>Harpellomycetes</taxon>
        <taxon>Harpellales</taxon>
        <taxon>Legeriomycetaceae</taxon>
        <taxon>Zancudomyces</taxon>
    </lineage>
</organism>
<keyword evidence="2" id="KW-1185">Reference proteome</keyword>
<name>A0A1R1PC04_ZANCU</name>
<sequence length="82" mass="9731">MRENIITYKDSKWTCKNNLLESKLEWKKKFEGQYEWVEVQNFVTRNLIHLKPENPDYPVPGTSMFGVASAFMEKDRISEGCR</sequence>
<accession>A0A1R1PC04</accession>
<reference evidence="2" key="1">
    <citation type="submission" date="2017-01" db="EMBL/GenBank/DDBJ databases">
        <authorList>
            <person name="Wang Y."/>
            <person name="White M."/>
            <person name="Kvist S."/>
            <person name="Moncalvo J.-M."/>
        </authorList>
    </citation>
    <scope>NUCLEOTIDE SEQUENCE [LARGE SCALE GENOMIC DNA]</scope>
    <source>
        <strain evidence="2">COL-18-3</strain>
    </source>
</reference>